<protein>
    <submittedName>
        <fullName evidence="1">Uncharacterized protein</fullName>
    </submittedName>
</protein>
<dbReference type="AlphaFoldDB" id="A0A1I4EPW5"/>
<name>A0A1I4EPW5_9HYPH</name>
<gene>
    <name evidence="1" type="ORF">SAMN04488498_12932</name>
</gene>
<dbReference type="EMBL" id="FOSL01000029">
    <property type="protein sequence ID" value="SFL07798.1"/>
    <property type="molecule type" value="Genomic_DNA"/>
</dbReference>
<sequence>MIALMVMSGTAARGGVFEPEHLEIMKRVFNDACLDRGISHEGQEAQNLAEAIVLLFQPAS</sequence>
<dbReference type="Proteomes" id="UP000323300">
    <property type="component" value="Unassembled WGS sequence"/>
</dbReference>
<reference evidence="1 2" key="1">
    <citation type="submission" date="2016-10" db="EMBL/GenBank/DDBJ databases">
        <authorList>
            <person name="Varghese N."/>
            <person name="Submissions S."/>
        </authorList>
    </citation>
    <scope>NUCLEOTIDE SEQUENCE [LARGE SCALE GENOMIC DNA]</scope>
    <source>
        <strain evidence="1 2">DSM 21822</strain>
    </source>
</reference>
<evidence type="ECO:0000313" key="1">
    <source>
        <dbReference type="EMBL" id="SFL07798.1"/>
    </source>
</evidence>
<organism evidence="1 2">
    <name type="scientific">Neomesorhizobium albiziae</name>
    <dbReference type="NCBI Taxonomy" id="335020"/>
    <lineage>
        <taxon>Bacteria</taxon>
        <taxon>Pseudomonadati</taxon>
        <taxon>Pseudomonadota</taxon>
        <taxon>Alphaproteobacteria</taxon>
        <taxon>Hyphomicrobiales</taxon>
        <taxon>Phyllobacteriaceae</taxon>
        <taxon>Neomesorhizobium</taxon>
    </lineage>
</organism>
<keyword evidence="2" id="KW-1185">Reference proteome</keyword>
<evidence type="ECO:0000313" key="2">
    <source>
        <dbReference type="Proteomes" id="UP000323300"/>
    </source>
</evidence>
<accession>A0A1I4EPW5</accession>
<proteinExistence type="predicted"/>
<dbReference type="OrthoDB" id="8100807at2"/>
<dbReference type="RefSeq" id="WP_149763463.1">
    <property type="nucleotide sequence ID" value="NZ_BSPE01000012.1"/>
</dbReference>